<dbReference type="SUPFAM" id="SSF110849">
    <property type="entry name" value="ParB/Sulfiredoxin"/>
    <property type="match status" value="1"/>
</dbReference>
<gene>
    <name evidence="4" type="ordered locus">A2cp1_1113</name>
</gene>
<dbReference type="HOGENOM" id="CLU_779972_0_0_7"/>
<organism evidence="4 5">
    <name type="scientific">Anaeromyxobacter dehalogenans (strain ATCC BAA-258 / DSM 21875 / 2CP-1)</name>
    <dbReference type="NCBI Taxonomy" id="455488"/>
    <lineage>
        <taxon>Bacteria</taxon>
        <taxon>Pseudomonadati</taxon>
        <taxon>Myxococcota</taxon>
        <taxon>Myxococcia</taxon>
        <taxon>Myxococcales</taxon>
        <taxon>Cystobacterineae</taxon>
        <taxon>Anaeromyxobacteraceae</taxon>
        <taxon>Anaeromyxobacter</taxon>
    </lineage>
</organism>
<dbReference type="GO" id="GO:0003677">
    <property type="term" value="F:DNA binding"/>
    <property type="evidence" value="ECO:0007669"/>
    <property type="project" value="InterPro"/>
</dbReference>
<dbReference type="InterPro" id="IPR050336">
    <property type="entry name" value="Chromosome_partition/occlusion"/>
</dbReference>
<proteinExistence type="inferred from homology"/>
<dbReference type="InterPro" id="IPR003115">
    <property type="entry name" value="ParB_N"/>
</dbReference>
<dbReference type="Gene3D" id="1.10.10.2830">
    <property type="match status" value="1"/>
</dbReference>
<dbReference type="SUPFAM" id="SSF109709">
    <property type="entry name" value="KorB DNA-binding domain-like"/>
    <property type="match status" value="1"/>
</dbReference>
<evidence type="ECO:0000313" key="5">
    <source>
        <dbReference type="Proteomes" id="UP000007089"/>
    </source>
</evidence>
<dbReference type="EMBL" id="CP001359">
    <property type="protein sequence ID" value="ACL64459.1"/>
    <property type="molecule type" value="Genomic_DNA"/>
</dbReference>
<dbReference type="PANTHER" id="PTHR33375:SF1">
    <property type="entry name" value="CHROMOSOME-PARTITIONING PROTEIN PARB-RELATED"/>
    <property type="match status" value="1"/>
</dbReference>
<evidence type="ECO:0000256" key="1">
    <source>
        <dbReference type="ARBA" id="ARBA00006295"/>
    </source>
</evidence>
<dbReference type="InterPro" id="IPR036086">
    <property type="entry name" value="ParB/Sulfiredoxin_sf"/>
</dbReference>
<sequence length="355" mass="39262">MSDRVSGRKAGSEERAVPAEPFEKSAQAAKVLGNAEAELRLELREIPLDAIEPDPAQPRRVFDEEKLRSLVTSIRKYGVLQEPGVVPVAGEGASAAVRYRLIWGERRWRASRLAGLTALRCKVLPRAADSAIEKLRTKERQWAENMEREGLSPVEEAIAIRDAAELERTLRPEVALGELIEKVGAERGLHGTVARNLVALLKTPDSLQRALLARSIKREVGFELARLWNKLLAQNNLRGGAKRETQYRNLVASWARARGLELGTQAMTRYAAETFQDPKIVKATCRKAEESERALLSRFDDVVTRAAKERWTVAKTKAEVAALRRDAADGRPPTASSRVERVEDGPAPGPYTGAP</sequence>
<dbReference type="Pfam" id="PF02195">
    <property type="entry name" value="ParB_N"/>
    <property type="match status" value="1"/>
</dbReference>
<evidence type="ECO:0000313" key="4">
    <source>
        <dbReference type="EMBL" id="ACL64459.1"/>
    </source>
</evidence>
<dbReference type="RefSeq" id="WP_012632451.1">
    <property type="nucleotide sequence ID" value="NC_011891.1"/>
</dbReference>
<dbReference type="GO" id="GO:0007059">
    <property type="term" value="P:chromosome segregation"/>
    <property type="evidence" value="ECO:0007669"/>
    <property type="project" value="TreeGrafter"/>
</dbReference>
<dbReference type="InterPro" id="IPR004437">
    <property type="entry name" value="ParB/RepB/Spo0J"/>
</dbReference>
<feature type="region of interest" description="Disordered" evidence="2">
    <location>
        <begin position="1"/>
        <end position="22"/>
    </location>
</feature>
<evidence type="ECO:0000259" key="3">
    <source>
        <dbReference type="SMART" id="SM00470"/>
    </source>
</evidence>
<comment type="similarity">
    <text evidence="1">Belongs to the ParB family.</text>
</comment>
<name>B8JFA2_ANAD2</name>
<accession>B8JFA2</accession>
<keyword evidence="5" id="KW-1185">Reference proteome</keyword>
<evidence type="ECO:0000256" key="2">
    <source>
        <dbReference type="SAM" id="MobiDB-lite"/>
    </source>
</evidence>
<reference evidence="4" key="1">
    <citation type="submission" date="2009-01" db="EMBL/GenBank/DDBJ databases">
        <title>Complete sequence of Anaeromyxobacter dehalogenans 2CP-1.</title>
        <authorList>
            <consortium name="US DOE Joint Genome Institute"/>
            <person name="Lucas S."/>
            <person name="Copeland A."/>
            <person name="Lapidus A."/>
            <person name="Glavina del Rio T."/>
            <person name="Dalin E."/>
            <person name="Tice H."/>
            <person name="Bruce D."/>
            <person name="Goodwin L."/>
            <person name="Pitluck S."/>
            <person name="Saunders E."/>
            <person name="Brettin T."/>
            <person name="Detter J.C."/>
            <person name="Han C."/>
            <person name="Larimer F."/>
            <person name="Land M."/>
            <person name="Hauser L."/>
            <person name="Kyrpides N."/>
            <person name="Ovchinnikova G."/>
            <person name="Beliaev A.S."/>
            <person name="Richardson P."/>
        </authorList>
    </citation>
    <scope>NUCLEOTIDE SEQUENCE</scope>
    <source>
        <strain evidence="4">2CP-1</strain>
    </source>
</reference>
<dbReference type="KEGG" id="acp:A2cp1_1113"/>
<dbReference type="Proteomes" id="UP000007089">
    <property type="component" value="Chromosome"/>
</dbReference>
<dbReference type="GO" id="GO:0045881">
    <property type="term" value="P:positive regulation of sporulation resulting in formation of a cellular spore"/>
    <property type="evidence" value="ECO:0007669"/>
    <property type="project" value="TreeGrafter"/>
</dbReference>
<dbReference type="PANTHER" id="PTHR33375">
    <property type="entry name" value="CHROMOSOME-PARTITIONING PROTEIN PARB-RELATED"/>
    <property type="match status" value="1"/>
</dbReference>
<dbReference type="SMART" id="SM00470">
    <property type="entry name" value="ParB"/>
    <property type="match status" value="1"/>
</dbReference>
<protein>
    <submittedName>
        <fullName evidence="4">ParB-like partition protein</fullName>
    </submittedName>
</protein>
<dbReference type="AlphaFoldDB" id="B8JFA2"/>
<feature type="region of interest" description="Disordered" evidence="2">
    <location>
        <begin position="322"/>
        <end position="355"/>
    </location>
</feature>
<dbReference type="NCBIfam" id="TIGR00180">
    <property type="entry name" value="parB_part"/>
    <property type="match status" value="1"/>
</dbReference>
<dbReference type="GO" id="GO:0005694">
    <property type="term" value="C:chromosome"/>
    <property type="evidence" value="ECO:0007669"/>
    <property type="project" value="TreeGrafter"/>
</dbReference>
<feature type="domain" description="ParB-like N-terminal" evidence="3">
    <location>
        <begin position="44"/>
        <end position="141"/>
    </location>
</feature>
<dbReference type="Gene3D" id="3.90.1530.30">
    <property type="match status" value="1"/>
</dbReference>